<dbReference type="OrthoDB" id="9813731at2"/>
<reference evidence="3 5" key="2">
    <citation type="journal article" date="2019" name="Nat. Med.">
        <title>A library of human gut bacterial isolates paired with longitudinal multiomics data enables mechanistic microbiome research.</title>
        <authorList>
            <person name="Poyet M."/>
            <person name="Groussin M."/>
            <person name="Gibbons S.M."/>
            <person name="Avila-Pacheco J."/>
            <person name="Jiang X."/>
            <person name="Kearney S.M."/>
            <person name="Perrotta A.R."/>
            <person name="Berdy B."/>
            <person name="Zhao S."/>
            <person name="Lieberman T.D."/>
            <person name="Swanson P.K."/>
            <person name="Smith M."/>
            <person name="Roesemann S."/>
            <person name="Alexander J.E."/>
            <person name="Rich S.A."/>
            <person name="Livny J."/>
            <person name="Vlamakis H."/>
            <person name="Clish C."/>
            <person name="Bullock K."/>
            <person name="Deik A."/>
            <person name="Scott J."/>
            <person name="Pierce K.A."/>
            <person name="Xavier R.J."/>
            <person name="Alm E.J."/>
        </authorList>
    </citation>
    <scope>NUCLEOTIDE SEQUENCE [LARGE SCALE GENOMIC DNA]</scope>
    <source>
        <strain evidence="3 5">BIOML-A1</strain>
    </source>
</reference>
<name>A0A173U8C1_9FIRM</name>
<proteinExistence type="predicted"/>
<dbReference type="InterPro" id="IPR002514">
    <property type="entry name" value="Transposase_8"/>
</dbReference>
<accession>A0A173U8C1</accession>
<reference evidence="2 4" key="1">
    <citation type="submission" date="2015-09" db="EMBL/GenBank/DDBJ databases">
        <authorList>
            <consortium name="Pathogen Informatics"/>
        </authorList>
    </citation>
    <scope>NUCLEOTIDE SEQUENCE [LARGE SCALE GENOMIC DNA]</scope>
    <source>
        <strain evidence="2 4">2789STDY5834960</strain>
    </source>
</reference>
<organism evidence="2 4">
    <name type="scientific">Roseburia intestinalis</name>
    <dbReference type="NCBI Taxonomy" id="166486"/>
    <lineage>
        <taxon>Bacteria</taxon>
        <taxon>Bacillati</taxon>
        <taxon>Bacillota</taxon>
        <taxon>Clostridia</taxon>
        <taxon>Lachnospirales</taxon>
        <taxon>Lachnospiraceae</taxon>
        <taxon>Roseburia</taxon>
    </lineage>
</organism>
<dbReference type="AlphaFoldDB" id="A0A173U8C1"/>
<evidence type="ECO:0000313" key="3">
    <source>
        <dbReference type="EMBL" id="MTR87310.1"/>
    </source>
</evidence>
<evidence type="ECO:0000313" key="2">
    <source>
        <dbReference type="EMBL" id="CUN11323.1"/>
    </source>
</evidence>
<dbReference type="InterPro" id="IPR009057">
    <property type="entry name" value="Homeodomain-like_sf"/>
</dbReference>
<dbReference type="Gene3D" id="1.10.10.60">
    <property type="entry name" value="Homeodomain-like"/>
    <property type="match status" value="1"/>
</dbReference>
<gene>
    <name evidence="2" type="ORF">ERS852572_01975</name>
    <name evidence="3" type="ORF">GMD50_20375</name>
</gene>
<feature type="coiled-coil region" evidence="1">
    <location>
        <begin position="61"/>
        <end position="88"/>
    </location>
</feature>
<dbReference type="PaxDb" id="166486-ERS852572_01975"/>
<protein>
    <submittedName>
        <fullName evidence="3">Helix-turn-helix domain-containing protein</fullName>
    </submittedName>
</protein>
<dbReference type="STRING" id="166486.ERS852572_01975"/>
<dbReference type="SUPFAM" id="SSF46689">
    <property type="entry name" value="Homeodomain-like"/>
    <property type="match status" value="1"/>
</dbReference>
<keyword evidence="1" id="KW-0175">Coiled coil</keyword>
<dbReference type="EMBL" id="CYXZ01000013">
    <property type="protein sequence ID" value="CUN11323.1"/>
    <property type="molecule type" value="Genomic_DNA"/>
</dbReference>
<dbReference type="Proteomes" id="UP000478483">
    <property type="component" value="Unassembled WGS sequence"/>
</dbReference>
<dbReference type="Proteomes" id="UP000095350">
    <property type="component" value="Unassembled WGS sequence"/>
</dbReference>
<dbReference type="RefSeq" id="WP_055194430.1">
    <property type="nucleotide sequence ID" value="NZ_CABIYH010000013.1"/>
</dbReference>
<evidence type="ECO:0000313" key="4">
    <source>
        <dbReference type="Proteomes" id="UP000095350"/>
    </source>
</evidence>
<sequence>MAKQHDKQFKLDAVQYYQDHKDLGVRGCAENLGIGYSTLTKWLKDFRESGDIPVRGSGNYSSDEQKEIARLRRELRDAQDALDVLKKAINILGK</sequence>
<dbReference type="EMBL" id="WNAJ01000064">
    <property type="protein sequence ID" value="MTR87310.1"/>
    <property type="molecule type" value="Genomic_DNA"/>
</dbReference>
<evidence type="ECO:0000313" key="5">
    <source>
        <dbReference type="Proteomes" id="UP000478483"/>
    </source>
</evidence>
<dbReference type="Pfam" id="PF01527">
    <property type="entry name" value="HTH_Tnp_1"/>
    <property type="match status" value="1"/>
</dbReference>
<evidence type="ECO:0000256" key="1">
    <source>
        <dbReference type="SAM" id="Coils"/>
    </source>
</evidence>